<accession>K1UNA3</accession>
<name>K1UNA3_9ZZZZ</name>
<sequence>MENWQEREELLIGKDNIEKLKNATVAVFGCGGVGSYAVEALARAGIGNFVLVDKDVVDVTNINRQLVADFSTIGRDKVEVEKERILRVNPDAKVEIYKEFY</sequence>
<dbReference type="PANTHER" id="PTHR43267">
    <property type="entry name" value="TRNA THREONYLCARBAMOYLADENOSINE DEHYDRATASE"/>
    <property type="match status" value="1"/>
</dbReference>
<dbReference type="InterPro" id="IPR000594">
    <property type="entry name" value="ThiF_NAD_FAD-bd"/>
</dbReference>
<evidence type="ECO:0000259" key="1">
    <source>
        <dbReference type="Pfam" id="PF00899"/>
    </source>
</evidence>
<dbReference type="EMBL" id="AJWZ01001717">
    <property type="protein sequence ID" value="EKC72971.1"/>
    <property type="molecule type" value="Genomic_DNA"/>
</dbReference>
<dbReference type="AlphaFoldDB" id="K1UNA3"/>
<dbReference type="PANTHER" id="PTHR43267:SF1">
    <property type="entry name" value="TRNA THREONYLCARBAMOYLADENOSINE DEHYDRATASE"/>
    <property type="match status" value="1"/>
</dbReference>
<dbReference type="GO" id="GO:0061504">
    <property type="term" value="P:cyclic threonylcarbamoyladenosine biosynthetic process"/>
    <property type="evidence" value="ECO:0007669"/>
    <property type="project" value="TreeGrafter"/>
</dbReference>
<protein>
    <submittedName>
        <fullName evidence="2">UBA/THIF-type NAD/FAD binding protein</fullName>
    </submittedName>
</protein>
<gene>
    <name evidence="2" type="ORF">OBE_02628</name>
</gene>
<dbReference type="InterPro" id="IPR035985">
    <property type="entry name" value="Ubiquitin-activating_enz"/>
</dbReference>
<dbReference type="Gene3D" id="3.40.50.720">
    <property type="entry name" value="NAD(P)-binding Rossmann-like Domain"/>
    <property type="match status" value="1"/>
</dbReference>
<dbReference type="GO" id="GO:0061503">
    <property type="term" value="F:tRNA threonylcarbamoyladenosine dehydratase"/>
    <property type="evidence" value="ECO:0007669"/>
    <property type="project" value="TreeGrafter"/>
</dbReference>
<dbReference type="InterPro" id="IPR045886">
    <property type="entry name" value="ThiF/MoeB/HesA"/>
</dbReference>
<feature type="domain" description="THIF-type NAD/FAD binding fold" evidence="1">
    <location>
        <begin position="11"/>
        <end position="99"/>
    </location>
</feature>
<reference evidence="2" key="1">
    <citation type="journal article" date="2013" name="Environ. Microbiol.">
        <title>Microbiota from the distal guts of lean and obese adolescents exhibit partial functional redundancy besides clear differences in community structure.</title>
        <authorList>
            <person name="Ferrer M."/>
            <person name="Ruiz A."/>
            <person name="Lanza F."/>
            <person name="Haange S.B."/>
            <person name="Oberbach A."/>
            <person name="Till H."/>
            <person name="Bargiela R."/>
            <person name="Campoy C."/>
            <person name="Segura M.T."/>
            <person name="Richter M."/>
            <person name="von Bergen M."/>
            <person name="Seifert J."/>
            <person name="Suarez A."/>
        </authorList>
    </citation>
    <scope>NUCLEOTIDE SEQUENCE</scope>
</reference>
<dbReference type="Pfam" id="PF00899">
    <property type="entry name" value="ThiF"/>
    <property type="match status" value="1"/>
</dbReference>
<organism evidence="2">
    <name type="scientific">human gut metagenome</name>
    <dbReference type="NCBI Taxonomy" id="408170"/>
    <lineage>
        <taxon>unclassified sequences</taxon>
        <taxon>metagenomes</taxon>
        <taxon>organismal metagenomes</taxon>
    </lineage>
</organism>
<dbReference type="GO" id="GO:0008641">
    <property type="term" value="F:ubiquitin-like modifier activating enzyme activity"/>
    <property type="evidence" value="ECO:0007669"/>
    <property type="project" value="InterPro"/>
</dbReference>
<proteinExistence type="predicted"/>
<evidence type="ECO:0000313" key="2">
    <source>
        <dbReference type="EMBL" id="EKC72971.1"/>
    </source>
</evidence>
<dbReference type="SUPFAM" id="SSF69572">
    <property type="entry name" value="Activating enzymes of the ubiquitin-like proteins"/>
    <property type="match status" value="1"/>
</dbReference>
<comment type="caution">
    <text evidence="2">The sequence shown here is derived from an EMBL/GenBank/DDBJ whole genome shotgun (WGS) entry which is preliminary data.</text>
</comment>